<evidence type="ECO:0000256" key="6">
    <source>
        <dbReference type="RuleBase" id="RU363041"/>
    </source>
</evidence>
<dbReference type="RefSeq" id="WP_290261692.1">
    <property type="nucleotide sequence ID" value="NZ_JAUFQG010000004.1"/>
</dbReference>
<dbReference type="PANTHER" id="PTHR43701:SF2">
    <property type="entry name" value="MEMBRANE TRANSPORTER PROTEIN YJNA-RELATED"/>
    <property type="match status" value="1"/>
</dbReference>
<dbReference type="InterPro" id="IPR002781">
    <property type="entry name" value="TM_pro_TauE-like"/>
</dbReference>
<proteinExistence type="inferred from homology"/>
<keyword evidence="3 6" id="KW-0812">Transmembrane</keyword>
<accession>A0ABV8V7N6</accession>
<comment type="similarity">
    <text evidence="2 6">Belongs to the 4-toluene sulfonate uptake permease (TSUP) (TC 2.A.102) family.</text>
</comment>
<evidence type="ECO:0000256" key="3">
    <source>
        <dbReference type="ARBA" id="ARBA00022692"/>
    </source>
</evidence>
<sequence length="284" mass="28438">MESSSAVIDIALAALVIGALVGLVLGLTGAGGSLFAVPLLMLGLAVNANQATGLALAAVSASALWGVVVRLPRGEVVWLPAIVLAISGAAMAPIGRWLAAKIPEPALLIGFAILVVLVALRMWRQSNDAPESAKVTRASQGKGGSEKETALCRFSPSGQLELKPRCLMGVVLGGFGAGILSGLFGVGGGFVIVPLLVLLTGLTITAAVATSLAVIAVISSAGFASFIWLGGSVDFALLAWLILGGVLGMLLGSLVASRLAGPLLQKGFVIAMLSLTAATLVGQL</sequence>
<dbReference type="Proteomes" id="UP001595840">
    <property type="component" value="Unassembled WGS sequence"/>
</dbReference>
<dbReference type="InterPro" id="IPR051598">
    <property type="entry name" value="TSUP/Inactive_protease-like"/>
</dbReference>
<reference evidence="8" key="1">
    <citation type="journal article" date="2019" name="Int. J. Syst. Evol. Microbiol.">
        <title>The Global Catalogue of Microorganisms (GCM) 10K type strain sequencing project: providing services to taxonomists for standard genome sequencing and annotation.</title>
        <authorList>
            <consortium name="The Broad Institute Genomics Platform"/>
            <consortium name="The Broad Institute Genome Sequencing Center for Infectious Disease"/>
            <person name="Wu L."/>
            <person name="Ma J."/>
        </authorList>
    </citation>
    <scope>NUCLEOTIDE SEQUENCE [LARGE SCALE GENOMIC DNA]</scope>
    <source>
        <strain evidence="8">CECT 8570</strain>
    </source>
</reference>
<gene>
    <name evidence="7" type="ORF">ACFOX3_15465</name>
</gene>
<evidence type="ECO:0000256" key="4">
    <source>
        <dbReference type="ARBA" id="ARBA00022989"/>
    </source>
</evidence>
<evidence type="ECO:0000256" key="5">
    <source>
        <dbReference type="ARBA" id="ARBA00023136"/>
    </source>
</evidence>
<dbReference type="EMBL" id="JBHSCX010000020">
    <property type="protein sequence ID" value="MFC4363713.1"/>
    <property type="molecule type" value="Genomic_DNA"/>
</dbReference>
<feature type="transmembrane region" description="Helical" evidence="6">
    <location>
        <begin position="6"/>
        <end position="27"/>
    </location>
</feature>
<evidence type="ECO:0000313" key="8">
    <source>
        <dbReference type="Proteomes" id="UP001595840"/>
    </source>
</evidence>
<evidence type="ECO:0000256" key="2">
    <source>
        <dbReference type="ARBA" id="ARBA00009142"/>
    </source>
</evidence>
<feature type="transmembrane region" description="Helical" evidence="6">
    <location>
        <begin position="39"/>
        <end position="65"/>
    </location>
</feature>
<keyword evidence="4 6" id="KW-1133">Transmembrane helix</keyword>
<evidence type="ECO:0000313" key="7">
    <source>
        <dbReference type="EMBL" id="MFC4363713.1"/>
    </source>
</evidence>
<keyword evidence="6" id="KW-1003">Cell membrane</keyword>
<comment type="subcellular location">
    <subcellularLocation>
        <location evidence="6">Cell membrane</location>
        <topology evidence="6">Multi-pass membrane protein</topology>
    </subcellularLocation>
    <subcellularLocation>
        <location evidence="1">Membrane</location>
        <topology evidence="1">Multi-pass membrane protein</topology>
    </subcellularLocation>
</comment>
<feature type="transmembrane region" description="Helical" evidence="6">
    <location>
        <begin position="77"/>
        <end position="99"/>
    </location>
</feature>
<keyword evidence="5 6" id="KW-0472">Membrane</keyword>
<name>A0ABV8V7N6_9GAMM</name>
<evidence type="ECO:0000256" key="1">
    <source>
        <dbReference type="ARBA" id="ARBA00004141"/>
    </source>
</evidence>
<keyword evidence="8" id="KW-1185">Reference proteome</keyword>
<feature type="transmembrane region" description="Helical" evidence="6">
    <location>
        <begin position="106"/>
        <end position="123"/>
    </location>
</feature>
<organism evidence="7 8">
    <name type="scientific">Simiduia curdlanivorans</name>
    <dbReference type="NCBI Taxonomy" id="1492769"/>
    <lineage>
        <taxon>Bacteria</taxon>
        <taxon>Pseudomonadati</taxon>
        <taxon>Pseudomonadota</taxon>
        <taxon>Gammaproteobacteria</taxon>
        <taxon>Cellvibrionales</taxon>
        <taxon>Cellvibrionaceae</taxon>
        <taxon>Simiduia</taxon>
    </lineage>
</organism>
<dbReference type="PANTHER" id="PTHR43701">
    <property type="entry name" value="MEMBRANE TRANSPORTER PROTEIN MJ0441-RELATED"/>
    <property type="match status" value="1"/>
</dbReference>
<protein>
    <recommendedName>
        <fullName evidence="6">Probable membrane transporter protein</fullName>
    </recommendedName>
</protein>
<feature type="transmembrane region" description="Helical" evidence="6">
    <location>
        <begin position="235"/>
        <end position="256"/>
    </location>
</feature>
<feature type="transmembrane region" description="Helical" evidence="6">
    <location>
        <begin position="206"/>
        <end position="229"/>
    </location>
</feature>
<feature type="transmembrane region" description="Helical" evidence="6">
    <location>
        <begin position="170"/>
        <end position="199"/>
    </location>
</feature>
<comment type="caution">
    <text evidence="7">The sequence shown here is derived from an EMBL/GenBank/DDBJ whole genome shotgun (WGS) entry which is preliminary data.</text>
</comment>
<dbReference type="Pfam" id="PF01925">
    <property type="entry name" value="TauE"/>
    <property type="match status" value="1"/>
</dbReference>